<dbReference type="Ensembl" id="ENSSBOT00000056231.1">
    <property type="protein sequence ID" value="ENSSBOP00000039271.1"/>
    <property type="gene ID" value="ENSSBOG00000035681.1"/>
</dbReference>
<reference evidence="12" key="2">
    <citation type="submission" date="2025-09" db="UniProtKB">
        <authorList>
            <consortium name="Ensembl"/>
        </authorList>
    </citation>
    <scope>IDENTIFICATION</scope>
</reference>
<dbReference type="GO" id="GO:0032760">
    <property type="term" value="P:positive regulation of tumor necrosis factor production"/>
    <property type="evidence" value="ECO:0007669"/>
    <property type="project" value="TreeGrafter"/>
</dbReference>
<dbReference type="InterPro" id="IPR013783">
    <property type="entry name" value="Ig-like_fold"/>
</dbReference>
<evidence type="ECO:0000256" key="5">
    <source>
        <dbReference type="ARBA" id="ARBA00023157"/>
    </source>
</evidence>
<evidence type="ECO:0000256" key="3">
    <source>
        <dbReference type="ARBA" id="ARBA00022729"/>
    </source>
</evidence>
<evidence type="ECO:0000313" key="12">
    <source>
        <dbReference type="Ensembl" id="ENSSBOP00000039271.1"/>
    </source>
</evidence>
<evidence type="ECO:0000259" key="11">
    <source>
        <dbReference type="PROSITE" id="PS50835"/>
    </source>
</evidence>
<dbReference type="PANTHER" id="PTHR11481">
    <property type="entry name" value="IMMUNOGLOBULIN FC RECEPTOR"/>
    <property type="match status" value="1"/>
</dbReference>
<dbReference type="GO" id="GO:0019864">
    <property type="term" value="F:IgG binding"/>
    <property type="evidence" value="ECO:0007669"/>
    <property type="project" value="TreeGrafter"/>
</dbReference>
<dbReference type="SMART" id="SM00409">
    <property type="entry name" value="IG"/>
    <property type="match status" value="2"/>
</dbReference>
<accession>A0A2K6V565</accession>
<keyword evidence="2" id="KW-1003">Cell membrane</keyword>
<evidence type="ECO:0000256" key="10">
    <source>
        <dbReference type="SAM" id="SignalP"/>
    </source>
</evidence>
<evidence type="ECO:0000256" key="4">
    <source>
        <dbReference type="ARBA" id="ARBA00023136"/>
    </source>
</evidence>
<feature type="domain" description="Ig-like" evidence="11">
    <location>
        <begin position="95"/>
        <end position="184"/>
    </location>
</feature>
<dbReference type="CDD" id="cd05753">
    <property type="entry name" value="Ig2_FcgammaR_like"/>
    <property type="match status" value="1"/>
</dbReference>
<proteinExistence type="predicted"/>
<dbReference type="PANTHER" id="PTHR11481:SF11">
    <property type="entry name" value="HIGH AFFINITY IMMUNOGLOBULIN GAMMA FC RECEPTOR I-RELATED"/>
    <property type="match status" value="1"/>
</dbReference>
<dbReference type="Gene3D" id="2.60.40.10">
    <property type="entry name" value="Immunoglobulins"/>
    <property type="match status" value="2"/>
</dbReference>
<protein>
    <submittedName>
        <fullName evidence="12">Fc gamma receptor Ia</fullName>
    </submittedName>
</protein>
<evidence type="ECO:0000313" key="13">
    <source>
        <dbReference type="Proteomes" id="UP000233220"/>
    </source>
</evidence>
<dbReference type="InterPro" id="IPR050488">
    <property type="entry name" value="Ig_Fc_receptor"/>
</dbReference>
<keyword evidence="7" id="KW-0393">Immunoglobulin domain</keyword>
<keyword evidence="6" id="KW-0325">Glycoprotein</keyword>
<dbReference type="FunFam" id="2.60.40.10:FF:000217">
    <property type="entry name" value="High affinity immunoglobulin gamma Fc receptor I"/>
    <property type="match status" value="1"/>
</dbReference>
<reference evidence="12" key="1">
    <citation type="submission" date="2025-08" db="UniProtKB">
        <authorList>
            <consortium name="Ensembl"/>
        </authorList>
    </citation>
    <scope>IDENTIFICATION</scope>
</reference>
<keyword evidence="5" id="KW-1015">Disulfide bond</keyword>
<feature type="signal peptide" evidence="10">
    <location>
        <begin position="1"/>
        <end position="15"/>
    </location>
</feature>
<keyword evidence="13" id="KW-1185">Reference proteome</keyword>
<dbReference type="AlphaFoldDB" id="A0A2K6V565"/>
<dbReference type="InterPro" id="IPR003598">
    <property type="entry name" value="Ig_sub2"/>
</dbReference>
<keyword evidence="9" id="KW-0812">Transmembrane</keyword>
<evidence type="ECO:0000256" key="2">
    <source>
        <dbReference type="ARBA" id="ARBA00022475"/>
    </source>
</evidence>
<evidence type="ECO:0000256" key="6">
    <source>
        <dbReference type="ARBA" id="ARBA00023180"/>
    </source>
</evidence>
<gene>
    <name evidence="12" type="primary">FCGR1A</name>
</gene>
<dbReference type="GO" id="GO:0019770">
    <property type="term" value="F:IgG receptor activity"/>
    <property type="evidence" value="ECO:0007669"/>
    <property type="project" value="TreeGrafter"/>
</dbReference>
<sequence>MWLLTVLLLWVPVDGQVDPTKAGITLQPPWVSVFQEETVTLQCVGPRVPGNSATLWFLNGTATPTSTPSYSIASASDRDSGEYRCRTGLSVLSDPVQLEVRRDWLLLQVSSRVVMEGEPLALRCHAWKNKQVYNVFYYQNGKVIKSFNRNSDLTIPKTNINHNGIYHCSGMGRNRYTSAGVSVTVKGLQSPTPVWFHFLFYVVVGIMFLVDTVLCVTIWKELKRKKKWNLEIPLDSAHEKKVTSDLQKHRHEKDLKRQEQEEQLQNRVHRQAPQEAKQ</sequence>
<organism evidence="12 13">
    <name type="scientific">Saimiri boliviensis boliviensis</name>
    <name type="common">Bolivian squirrel monkey</name>
    <dbReference type="NCBI Taxonomy" id="39432"/>
    <lineage>
        <taxon>Eukaryota</taxon>
        <taxon>Metazoa</taxon>
        <taxon>Chordata</taxon>
        <taxon>Craniata</taxon>
        <taxon>Vertebrata</taxon>
        <taxon>Euteleostomi</taxon>
        <taxon>Mammalia</taxon>
        <taxon>Eutheria</taxon>
        <taxon>Euarchontoglires</taxon>
        <taxon>Primates</taxon>
        <taxon>Haplorrhini</taxon>
        <taxon>Platyrrhini</taxon>
        <taxon>Cebidae</taxon>
        <taxon>Saimiriinae</taxon>
        <taxon>Saimiri</taxon>
    </lineage>
</organism>
<keyword evidence="9" id="KW-1133">Transmembrane helix</keyword>
<dbReference type="Proteomes" id="UP000233220">
    <property type="component" value="Unplaced"/>
</dbReference>
<keyword evidence="3 10" id="KW-0732">Signal</keyword>
<feature type="domain" description="Ig-like" evidence="11">
    <location>
        <begin position="19"/>
        <end position="86"/>
    </location>
</feature>
<dbReference type="SMART" id="SM00408">
    <property type="entry name" value="IGc2"/>
    <property type="match status" value="2"/>
</dbReference>
<feature type="transmembrane region" description="Helical" evidence="9">
    <location>
        <begin position="194"/>
        <end position="219"/>
    </location>
</feature>
<dbReference type="GeneTree" id="ENSGT01050000244808"/>
<dbReference type="GO" id="GO:0001788">
    <property type="term" value="P:antibody-dependent cellular cytotoxicity"/>
    <property type="evidence" value="ECO:0007669"/>
    <property type="project" value="TreeGrafter"/>
</dbReference>
<evidence type="ECO:0000256" key="7">
    <source>
        <dbReference type="ARBA" id="ARBA00023319"/>
    </source>
</evidence>
<keyword evidence="4 9" id="KW-0472">Membrane</keyword>
<dbReference type="SUPFAM" id="SSF48726">
    <property type="entry name" value="Immunoglobulin"/>
    <property type="match status" value="2"/>
</dbReference>
<dbReference type="FunFam" id="2.60.40.10:FF:000356">
    <property type="entry name" value="Low affinity immunoglobulin gamma Fc region receptor III-A"/>
    <property type="match status" value="1"/>
</dbReference>
<name>A0A2K6V565_SAIBB</name>
<dbReference type="InterPro" id="IPR003599">
    <property type="entry name" value="Ig_sub"/>
</dbReference>
<feature type="region of interest" description="Disordered" evidence="8">
    <location>
        <begin position="238"/>
        <end position="278"/>
    </location>
</feature>
<dbReference type="GO" id="GO:0009897">
    <property type="term" value="C:external side of plasma membrane"/>
    <property type="evidence" value="ECO:0007669"/>
    <property type="project" value="TreeGrafter"/>
</dbReference>
<dbReference type="PROSITE" id="PS50835">
    <property type="entry name" value="IG_LIKE"/>
    <property type="match status" value="2"/>
</dbReference>
<dbReference type="InterPro" id="IPR036179">
    <property type="entry name" value="Ig-like_dom_sf"/>
</dbReference>
<comment type="subcellular location">
    <subcellularLocation>
        <location evidence="1">Cell membrane</location>
    </subcellularLocation>
</comment>
<feature type="chain" id="PRO_5014384633" evidence="10">
    <location>
        <begin position="16"/>
        <end position="278"/>
    </location>
</feature>
<evidence type="ECO:0000256" key="9">
    <source>
        <dbReference type="SAM" id="Phobius"/>
    </source>
</evidence>
<feature type="compositionally biased region" description="Basic and acidic residues" evidence="8">
    <location>
        <begin position="238"/>
        <end position="260"/>
    </location>
</feature>
<dbReference type="GO" id="GO:0050766">
    <property type="term" value="P:positive regulation of phagocytosis"/>
    <property type="evidence" value="ECO:0007669"/>
    <property type="project" value="TreeGrafter"/>
</dbReference>
<dbReference type="Pfam" id="PF13895">
    <property type="entry name" value="Ig_2"/>
    <property type="match status" value="2"/>
</dbReference>
<dbReference type="InterPro" id="IPR007110">
    <property type="entry name" value="Ig-like_dom"/>
</dbReference>
<evidence type="ECO:0000256" key="1">
    <source>
        <dbReference type="ARBA" id="ARBA00004236"/>
    </source>
</evidence>
<evidence type="ECO:0000256" key="8">
    <source>
        <dbReference type="SAM" id="MobiDB-lite"/>
    </source>
</evidence>